<sequence>MSRFITVLVGLLAVLASSTSLHAQNASVEPTHVNGVTQQQEMLQQDVALQLAPIKSRRDLEQHLRNSGSASPLAALSESGKRRFIASLKFSDSGITSFSYGDLQAELNASQIYQVMSLFGAQHTVAMMRNVRIQNTVDEQIMRPLGGPPGPVCPSQPCDYEGYECAKKATCSYNINTICMRNC</sequence>
<keyword evidence="1" id="KW-0732">Signal</keyword>
<dbReference type="RefSeq" id="WP_187572502.1">
    <property type="nucleotide sequence ID" value="NZ_CP060731.1"/>
</dbReference>
<gene>
    <name evidence="2" type="ORF">IAE60_12560</name>
</gene>
<name>A0A7G9T9J6_PSEMX</name>
<feature type="signal peptide" evidence="1">
    <location>
        <begin position="1"/>
        <end position="23"/>
    </location>
</feature>
<dbReference type="GeneID" id="81471810"/>
<dbReference type="EMBL" id="CP060731">
    <property type="protein sequence ID" value="QNN76771.1"/>
    <property type="molecule type" value="Genomic_DNA"/>
</dbReference>
<organism evidence="2 3">
    <name type="scientific">Pseudoxanthomonas mexicana</name>
    <dbReference type="NCBI Taxonomy" id="128785"/>
    <lineage>
        <taxon>Bacteria</taxon>
        <taxon>Pseudomonadati</taxon>
        <taxon>Pseudomonadota</taxon>
        <taxon>Gammaproteobacteria</taxon>
        <taxon>Lysobacterales</taxon>
        <taxon>Lysobacteraceae</taxon>
        <taxon>Pseudoxanthomonas</taxon>
    </lineage>
</organism>
<protein>
    <submittedName>
        <fullName evidence="2">Uncharacterized protein</fullName>
    </submittedName>
</protein>
<feature type="chain" id="PRO_5028822061" evidence="1">
    <location>
        <begin position="24"/>
        <end position="183"/>
    </location>
</feature>
<proteinExistence type="predicted"/>
<dbReference type="AlphaFoldDB" id="A0A7G9T9J6"/>
<evidence type="ECO:0000256" key="1">
    <source>
        <dbReference type="SAM" id="SignalP"/>
    </source>
</evidence>
<evidence type="ECO:0000313" key="2">
    <source>
        <dbReference type="EMBL" id="QNN76771.1"/>
    </source>
</evidence>
<dbReference type="Proteomes" id="UP000515838">
    <property type="component" value="Chromosome"/>
</dbReference>
<accession>A0A7G9T9J6</accession>
<reference evidence="2 3" key="1">
    <citation type="submission" date="2020-08" db="EMBL/GenBank/DDBJ databases">
        <title>Streptomycin Non-resistant strain, P. mexicana.</title>
        <authorList>
            <person name="Ganesh-Kumar S."/>
            <person name="Zhe T."/>
            <person name="Yu Z."/>
            <person name="Min Y."/>
        </authorList>
    </citation>
    <scope>NUCLEOTIDE SEQUENCE [LARGE SCALE GENOMIC DNA]</scope>
    <source>
        <strain evidence="2 3">GTZY2</strain>
    </source>
</reference>
<evidence type="ECO:0000313" key="3">
    <source>
        <dbReference type="Proteomes" id="UP000515838"/>
    </source>
</evidence>